<evidence type="ECO:0000259" key="3">
    <source>
        <dbReference type="Pfam" id="PF26130"/>
    </source>
</evidence>
<organism evidence="4">
    <name type="scientific">Tanacetum cinerariifolium</name>
    <name type="common">Dalmatian daisy</name>
    <name type="synonym">Chrysanthemum cinerariifolium</name>
    <dbReference type="NCBI Taxonomy" id="118510"/>
    <lineage>
        <taxon>Eukaryota</taxon>
        <taxon>Viridiplantae</taxon>
        <taxon>Streptophyta</taxon>
        <taxon>Embryophyta</taxon>
        <taxon>Tracheophyta</taxon>
        <taxon>Spermatophyta</taxon>
        <taxon>Magnoliopsida</taxon>
        <taxon>eudicotyledons</taxon>
        <taxon>Gunneridae</taxon>
        <taxon>Pentapetalae</taxon>
        <taxon>asterids</taxon>
        <taxon>campanulids</taxon>
        <taxon>Asterales</taxon>
        <taxon>Asteraceae</taxon>
        <taxon>Asteroideae</taxon>
        <taxon>Anthemideae</taxon>
        <taxon>Anthemidinae</taxon>
        <taxon>Tanacetum</taxon>
    </lineage>
</organism>
<feature type="region of interest" description="Disordered" evidence="2">
    <location>
        <begin position="312"/>
        <end position="363"/>
    </location>
</feature>
<keyword evidence="1" id="KW-0175">Coiled coil</keyword>
<reference evidence="4" key="1">
    <citation type="journal article" date="2019" name="Sci. Rep.">
        <title>Draft genome of Tanacetum cinerariifolium, the natural source of mosquito coil.</title>
        <authorList>
            <person name="Yamashiro T."/>
            <person name="Shiraishi A."/>
            <person name="Satake H."/>
            <person name="Nakayama K."/>
        </authorList>
    </citation>
    <scope>NUCLEOTIDE SEQUENCE</scope>
</reference>
<dbReference type="AlphaFoldDB" id="A0A699HD40"/>
<dbReference type="InterPro" id="IPR058594">
    <property type="entry name" value="PB1-like_dom_pln"/>
</dbReference>
<evidence type="ECO:0000256" key="1">
    <source>
        <dbReference type="SAM" id="Coils"/>
    </source>
</evidence>
<sequence>MNLLTVTLHHDGVFVSNPLKCVLGSTMIINDTQFEEMPVSELFDVIDRLVVSPTKRLDYVVPGTTLTRGIREITSDDDMVEFVKVGLENGEVKTIVEDEGVVEIVVEQEKYPENIDFHTEGEENVVLEKFSIDDLFLTKRVGKGNYIGIIENPIPLLSGHVEEVDYEDAVIDPKSDGNRLQRDELLVVLRLQRDQLLHQTMHIQEYELIRDEEAARQVMQEEIEEEERRRLVGEEEHMEYKYNLDMEWGHFSNDENDRPGTISELHALEEAHVQHNADLPSVSHGSAYVQATVEFQSHPRPLDTTPTIMEAETEESQAPPLNPSQRKRHPITQRNKSERITKRRKLTFQGHGFGGSPSKPFSI</sequence>
<protein>
    <recommendedName>
        <fullName evidence="3">PB1-like domain-containing protein</fullName>
    </recommendedName>
</protein>
<gene>
    <name evidence="4" type="ORF">Tci_379326</name>
</gene>
<proteinExistence type="predicted"/>
<accession>A0A699HD40</accession>
<feature type="coiled-coil region" evidence="1">
    <location>
        <begin position="209"/>
        <end position="236"/>
    </location>
</feature>
<feature type="domain" description="PB1-like" evidence="3">
    <location>
        <begin position="3"/>
        <end position="95"/>
    </location>
</feature>
<evidence type="ECO:0000313" key="4">
    <source>
        <dbReference type="EMBL" id="GEY07352.1"/>
    </source>
</evidence>
<evidence type="ECO:0000256" key="2">
    <source>
        <dbReference type="SAM" id="MobiDB-lite"/>
    </source>
</evidence>
<comment type="caution">
    <text evidence="4">The sequence shown here is derived from an EMBL/GenBank/DDBJ whole genome shotgun (WGS) entry which is preliminary data.</text>
</comment>
<dbReference type="Pfam" id="PF26130">
    <property type="entry name" value="PB1-like"/>
    <property type="match status" value="1"/>
</dbReference>
<dbReference type="EMBL" id="BKCJ010149862">
    <property type="protein sequence ID" value="GEY07352.1"/>
    <property type="molecule type" value="Genomic_DNA"/>
</dbReference>
<name>A0A699HD40_TANCI</name>